<proteinExistence type="predicted"/>
<dbReference type="GO" id="GO:0000146">
    <property type="term" value="F:microfilament motor activity"/>
    <property type="evidence" value="ECO:0007669"/>
    <property type="project" value="TreeGrafter"/>
</dbReference>
<feature type="region of interest" description="Disordered" evidence="7">
    <location>
        <begin position="1271"/>
        <end position="1332"/>
    </location>
</feature>
<evidence type="ECO:0000256" key="1">
    <source>
        <dbReference type="ARBA" id="ARBA00022741"/>
    </source>
</evidence>
<feature type="repeat" description="RCC1" evidence="6">
    <location>
        <begin position="1944"/>
        <end position="2023"/>
    </location>
</feature>
<sequence length="2498" mass="277775">METPPGGRRGRPLRPPAPPRDPFVSSASPISVPFPADPEHSSVVSAFAHEASVFGSEDRSETALPAPLRHDAPASLSVLHLRGQAPDHGVSRQSSSPPSLPRSALASSSSAAVSRACRLSSQLAASTANSSRLASLPSHFDLDLPLLSSSSSPASALDSRLFHSAAAHDFAPRLRLREKDQGGLPRAASGSPDTLGAKASQAQRPSARFASCTSHARSVFGTAQSRRSDVGGPSGAAPSTHPPSPVPTSTTPPPPSVPKPKRIFIGTAAPPTAGAGAGDGRGAVAAGNAAGTAGGRGSVDGTLTDGAGRLSVDTRRRGSETSRQMPALPEDVTGSGSQSEEEDFSGSEISSLSGDAGPSLWEEVDTSLLWRSTSFLRCGSRILLRPHEEKLPFALGGVGKLRNATGRLNKRQQRGGRGRGAKARVRRGRLGRHEARAKVEDPWEQLASAPPQERHRSAQIVDPNLLGRVLVQLVDSEKDPGAAGAGDGRYVDPCGFKPDAQARPDIVADARQEIVPIGMLPSGSAYDPENRMGDLLYLSSSTPAAIMDTLRRRFMRKEPFTKCGNLLISIFPPTNRERHLEAELSEDNMWRYYTAEIHELQPHPFFVARRALENVWLKRRNQFILTFGELRACQDDIQRQLVSYIYKFAPRVNPADREVKPEAAARALQEAEEQQKDLLAAVARVRTLLAITTQQEVVYGHCVDMVRFEFDADNCLMGVSIVPNTALEPSVELAACAGRRTYYPLPMANLFYALLSGVHHNPTHEILAQTQLHPVDAMFLLSRLPPQPVLPYEKIQATACLQFFDDLRAIGCTDEEIGDFTRLVAGALVADAAETWRRSEQEVASREGPRVTTPVPLVAGRDAVELLEQICVVPLGSLKRLYEEEAEWQVRNLALKLFARLRWWLVGQINEAFHKKDATRVPETIVLLASTGLDLRRLNPSWSLLQLIRNYIDECALNLFVTWGFSYEEELYKREGVQSPDVDYCQPLEILNVIGGPKGIFQKLKHLNGVFEGEFVVVPTNGGITSAFRLVDAVLNNVSDDGFFSVLPGFEEARVRAVRLETRMVAFDQREAEKQIAGMFVMRKPRGRQGDEDVKRRSVMNYSRKDPVLGQFVIRHTTGQVRYDARDFVSVNAAAFAFTRELRMTLTQSRLPLLRTILMVDSDAEEGLPLHTLRTDLASRFCELANAWLRADELDAPEAQFIATLNSVRPDIPSVALARNEDSVEDDIVARAASFTRSRTFIAAKRLRGSCITAALGDEFHSGAHGRDPLGIFNSDSSSSSSSQSTPGRLSRLRGRDRRLRKREPGADSSSSSDSDKEPTPSPLEEAAPADAQGRPALFRKFQGLQVPGFMDTYTTEFTWKETKPETVLELAGDTSIMSRLNEFGAKLAIHAQNLEEKQRVFDYLHVVSQLEDLQILKYCRFHHQGMTVRLTFYEFLRLYAVLFVPVVYSHQSVEELINARKPKDAVIYLLQSFEVPPSEYQLGHSLVFFRKRSFLILEMQRAASLRRVLPAVLVLQRAWPTFRARLFRTEMHWLAVRAQSQARRVIACARKRETDKVVSLLTGVALFGMHIYRFRRSNITEEQMANMEQKYRDREVFCIRWAGAVFIQSWWRSIMARKLAGKMRHELLLTFASQVIQNVWRRFKAQETLLEKIDLGITPTEAAKRIQAQVRRWICQRRYHRLRGLALALLSIRRKGSKLYSLRVQLNYTPIIKHTTVVRDMLNMQNEGAVLKLQSLFRMAYIRKQYLALRDAVVYCQAAAFTQIRRYEFLRAKKAVVIIQRWWRLRKMLLEASIDYALAPAAKLPKGSLPFLARREKTSVSLLRAPLLASQGFFDGFTQRSDRRFLSLLDFQAFRDIRNVYPQTWATPLLRLLEQIQAEANEIQDIHTSVEKGAAVNLEQIEIGGQHSLVLLQQRVRVDRQDFGQKVTCKGKGLYEEFAVFRPTVYAWGWNDRGQLGMPETTMRSNGLVCAGPLKFIDRGFRKYKDKKTGHLVHVLSHQVDYSYQVTWVGAGLDHCVAFVGDGLVFSWGDNRLGQCGLGHRIISAYEPQLIRSLKEQNIMAAHGSVGARHTAIVAGDGQCVIFGSGAFVALDTIPPDSNFYTPCRVPLPYDKPAMMVSCGFAFNIVMVSRASGVFGWGRNDRGQLGIGPDRKSVRDAPIFIPLPQTPGLPLIVEKIATGPDFVVVCVSPAKGCIYTWGAHLLTDVPKTESSAVAKAAAAFTNPFLKMQAKKAPATKTGGPAAKPPFKPWTKRRAVCEPTLVTHPLWRGRRITDAACGPREVAVLTELGVVYGFQTSKIEWIEEEKPEQQEQPAAQPFSFFFKVKAPSPKEEAAAKPYAPSAAFKPVKGKYTLEPALFSFRFARPARMVVKSLHSSYSNVSCSSFWATSVRRTRRVAEEQTAAASPEVLKEQFSCTGDPLQFPPAVLAKAQQEQKELQEAQLAGMHQPLPKLKDYVPWRSEAAWDHLSPDPRLLARMRAEYSKEAVKSPLYMVTDMNH</sequence>
<keyword evidence="2" id="KW-0067">ATP-binding</keyword>
<evidence type="ECO:0000313" key="9">
    <source>
        <dbReference type="EMBL" id="PFH32008.1"/>
    </source>
</evidence>
<dbReference type="SMART" id="SM00242">
    <property type="entry name" value="MYSc"/>
    <property type="match status" value="1"/>
</dbReference>
<reference evidence="9 10" key="1">
    <citation type="submission" date="2017-09" db="EMBL/GenBank/DDBJ databases">
        <title>Genome sequencing of Besnoitia besnoiti strain Bb-Ger1.</title>
        <authorList>
            <person name="Schares G."/>
            <person name="Venepally P."/>
            <person name="Lorenzi H.A."/>
        </authorList>
    </citation>
    <scope>NUCLEOTIDE SEQUENCE [LARGE SCALE GENOMIC DNA]</scope>
    <source>
        <strain evidence="9 10">Bb-Ger1</strain>
    </source>
</reference>
<dbReference type="KEGG" id="bbes:BESB_019490"/>
<evidence type="ECO:0000256" key="2">
    <source>
        <dbReference type="ARBA" id="ARBA00022840"/>
    </source>
</evidence>
<comment type="caution">
    <text evidence="9">The sequence shown here is derived from an EMBL/GenBank/DDBJ whole genome shotgun (WGS) entry which is preliminary data.</text>
</comment>
<dbReference type="STRING" id="94643.A0A2A9M081"/>
<dbReference type="PANTHER" id="PTHR13140">
    <property type="entry name" value="MYOSIN"/>
    <property type="match status" value="1"/>
</dbReference>
<dbReference type="GO" id="GO:0016020">
    <property type="term" value="C:membrane"/>
    <property type="evidence" value="ECO:0007669"/>
    <property type="project" value="TreeGrafter"/>
</dbReference>
<feature type="repeat" description="RCC1" evidence="6">
    <location>
        <begin position="2024"/>
        <end position="2078"/>
    </location>
</feature>
<dbReference type="Proteomes" id="UP000224006">
    <property type="component" value="Chromosome XI"/>
</dbReference>
<dbReference type="InterPro" id="IPR000408">
    <property type="entry name" value="Reg_chr_condens"/>
</dbReference>
<feature type="region of interest" description="Disordered" evidence="7">
    <location>
        <begin position="1"/>
        <end position="39"/>
    </location>
</feature>
<dbReference type="Gene3D" id="1.20.58.530">
    <property type="match status" value="1"/>
</dbReference>
<dbReference type="GeneID" id="40307010"/>
<dbReference type="SUPFAM" id="SSF50985">
    <property type="entry name" value="RCC1/BLIP-II"/>
    <property type="match status" value="1"/>
</dbReference>
<keyword evidence="4" id="KW-0505">Motor protein</keyword>
<evidence type="ECO:0000256" key="7">
    <source>
        <dbReference type="SAM" id="MobiDB-lite"/>
    </source>
</evidence>
<evidence type="ECO:0000259" key="8">
    <source>
        <dbReference type="SMART" id="SM00242"/>
    </source>
</evidence>
<protein>
    <submittedName>
        <fullName evidence="9">Myosin head (Motor domain) domain-containing protein</fullName>
    </submittedName>
</protein>
<keyword evidence="3" id="KW-0518">Myosin</keyword>
<feature type="compositionally biased region" description="Low complexity" evidence="7">
    <location>
        <begin position="1275"/>
        <end position="1285"/>
    </location>
</feature>
<keyword evidence="1" id="KW-0547">Nucleotide-binding</keyword>
<dbReference type="VEuPathDB" id="ToxoDB:BESB_019490"/>
<feature type="compositionally biased region" description="Low complexity" evidence="7">
    <location>
        <begin position="282"/>
        <end position="291"/>
    </location>
</feature>
<evidence type="ECO:0000256" key="4">
    <source>
        <dbReference type="ARBA" id="ARBA00023175"/>
    </source>
</evidence>
<dbReference type="PROSITE" id="PS50012">
    <property type="entry name" value="RCC1_3"/>
    <property type="match status" value="3"/>
</dbReference>
<dbReference type="GO" id="GO:0005737">
    <property type="term" value="C:cytoplasm"/>
    <property type="evidence" value="ECO:0007669"/>
    <property type="project" value="TreeGrafter"/>
</dbReference>
<dbReference type="InterPro" id="IPR000048">
    <property type="entry name" value="IQ_motif_EF-hand-BS"/>
</dbReference>
<dbReference type="GO" id="GO:0007015">
    <property type="term" value="P:actin filament organization"/>
    <property type="evidence" value="ECO:0007669"/>
    <property type="project" value="TreeGrafter"/>
</dbReference>
<feature type="compositionally biased region" description="Pro residues" evidence="7">
    <location>
        <begin position="240"/>
        <end position="258"/>
    </location>
</feature>
<keyword evidence="5" id="KW-0009">Actin-binding</keyword>
<dbReference type="PROSITE" id="PS50096">
    <property type="entry name" value="IQ"/>
    <property type="match status" value="2"/>
</dbReference>
<dbReference type="Pfam" id="PF00063">
    <property type="entry name" value="Myosin_head"/>
    <property type="match status" value="1"/>
</dbReference>
<dbReference type="GO" id="GO:0005524">
    <property type="term" value="F:ATP binding"/>
    <property type="evidence" value="ECO:0007669"/>
    <property type="project" value="UniProtKB-KW"/>
</dbReference>
<evidence type="ECO:0000256" key="5">
    <source>
        <dbReference type="ARBA" id="ARBA00023203"/>
    </source>
</evidence>
<feature type="compositionally biased region" description="Low complexity" evidence="7">
    <location>
        <begin position="91"/>
        <end position="107"/>
    </location>
</feature>
<dbReference type="InterPro" id="IPR009091">
    <property type="entry name" value="RCC1/BLIP-II"/>
</dbReference>
<dbReference type="InterPro" id="IPR036961">
    <property type="entry name" value="Kinesin_motor_dom_sf"/>
</dbReference>
<feature type="compositionally biased region" description="Basic and acidic residues" evidence="7">
    <location>
        <begin position="431"/>
        <end position="441"/>
    </location>
</feature>
<dbReference type="SMART" id="SM00015">
    <property type="entry name" value="IQ"/>
    <property type="match status" value="5"/>
</dbReference>
<dbReference type="RefSeq" id="XP_029216017.1">
    <property type="nucleotide sequence ID" value="XM_029360658.1"/>
</dbReference>
<accession>A0A2A9M081</accession>
<evidence type="ECO:0000313" key="10">
    <source>
        <dbReference type="Proteomes" id="UP000224006"/>
    </source>
</evidence>
<feature type="compositionally biased region" description="Basic residues" evidence="7">
    <location>
        <begin position="1291"/>
        <end position="1302"/>
    </location>
</feature>
<dbReference type="Pfam" id="PF00415">
    <property type="entry name" value="RCC1"/>
    <property type="match status" value="2"/>
</dbReference>
<evidence type="ECO:0000256" key="6">
    <source>
        <dbReference type="PROSITE-ProRule" id="PRU00235"/>
    </source>
</evidence>
<dbReference type="InterPro" id="IPR001609">
    <property type="entry name" value="Myosin_head_motor_dom-like"/>
</dbReference>
<dbReference type="Gene3D" id="3.40.850.10">
    <property type="entry name" value="Kinesin motor domain"/>
    <property type="match status" value="1"/>
</dbReference>
<evidence type="ECO:0000256" key="3">
    <source>
        <dbReference type="ARBA" id="ARBA00023123"/>
    </source>
</evidence>
<feature type="region of interest" description="Disordered" evidence="7">
    <location>
        <begin position="54"/>
        <end position="107"/>
    </location>
</feature>
<keyword evidence="10" id="KW-1185">Reference proteome</keyword>
<dbReference type="OrthoDB" id="16281at2759"/>
<name>A0A2A9M081_BESBE</name>
<dbReference type="PANTHER" id="PTHR13140:SF706">
    <property type="entry name" value="DILUTE CLASS UNCONVENTIONAL MYOSIN, ISOFORM C"/>
    <property type="match status" value="1"/>
</dbReference>
<feature type="region of interest" description="Disordered" evidence="7">
    <location>
        <begin position="409"/>
        <end position="457"/>
    </location>
</feature>
<dbReference type="Gene3D" id="1.20.5.190">
    <property type="match status" value="1"/>
</dbReference>
<dbReference type="GO" id="GO:0051015">
    <property type="term" value="F:actin filament binding"/>
    <property type="evidence" value="ECO:0007669"/>
    <property type="project" value="TreeGrafter"/>
</dbReference>
<dbReference type="GO" id="GO:0016459">
    <property type="term" value="C:myosin complex"/>
    <property type="evidence" value="ECO:0007669"/>
    <property type="project" value="UniProtKB-KW"/>
</dbReference>
<feature type="repeat" description="RCC1" evidence="6">
    <location>
        <begin position="2133"/>
        <end position="2190"/>
    </location>
</feature>
<feature type="compositionally biased region" description="Polar residues" evidence="7">
    <location>
        <begin position="211"/>
        <end position="225"/>
    </location>
</feature>
<organism evidence="9 10">
    <name type="scientific">Besnoitia besnoiti</name>
    <name type="common">Apicomplexan protozoan</name>
    <dbReference type="NCBI Taxonomy" id="94643"/>
    <lineage>
        <taxon>Eukaryota</taxon>
        <taxon>Sar</taxon>
        <taxon>Alveolata</taxon>
        <taxon>Apicomplexa</taxon>
        <taxon>Conoidasida</taxon>
        <taxon>Coccidia</taxon>
        <taxon>Eucoccidiorida</taxon>
        <taxon>Eimeriorina</taxon>
        <taxon>Sarcocystidae</taxon>
        <taxon>Besnoitia</taxon>
    </lineage>
</organism>
<gene>
    <name evidence="9" type="ORF">BESB_019490</name>
</gene>
<dbReference type="SUPFAM" id="SSF52540">
    <property type="entry name" value="P-loop containing nucleoside triphosphate hydrolases"/>
    <property type="match status" value="1"/>
</dbReference>
<dbReference type="EMBL" id="NWUJ01000012">
    <property type="protein sequence ID" value="PFH32008.1"/>
    <property type="molecule type" value="Genomic_DNA"/>
</dbReference>
<dbReference type="InterPro" id="IPR027417">
    <property type="entry name" value="P-loop_NTPase"/>
</dbReference>
<dbReference type="Gene3D" id="1.20.5.4820">
    <property type="match status" value="1"/>
</dbReference>
<feature type="region of interest" description="Disordered" evidence="7">
    <location>
        <begin position="181"/>
        <end position="356"/>
    </location>
</feature>
<feature type="domain" description="Myosin motor" evidence="8">
    <location>
        <begin position="524"/>
        <end position="1504"/>
    </location>
</feature>
<dbReference type="Gene3D" id="2.130.10.30">
    <property type="entry name" value="Regulator of chromosome condensation 1/beta-lactamase-inhibitor protein II"/>
    <property type="match status" value="2"/>
</dbReference>
<feature type="compositionally biased region" description="Basic residues" evidence="7">
    <location>
        <begin position="409"/>
        <end position="430"/>
    </location>
</feature>
<dbReference type="CDD" id="cd23767">
    <property type="entry name" value="IQCD"/>
    <property type="match status" value="1"/>
</dbReference>